<dbReference type="EMBL" id="AWSO01000023">
    <property type="protein sequence ID" value="ESK97653.1"/>
    <property type="molecule type" value="Genomic_DNA"/>
</dbReference>
<dbReference type="Proteomes" id="UP000017559">
    <property type="component" value="Unassembled WGS sequence"/>
</dbReference>
<evidence type="ECO:0000313" key="7">
    <source>
        <dbReference type="Proteomes" id="UP000017559"/>
    </source>
</evidence>
<evidence type="ECO:0000256" key="4">
    <source>
        <dbReference type="SAM" id="MobiDB-lite"/>
    </source>
</evidence>
<dbReference type="Pfam" id="PF00172">
    <property type="entry name" value="Zn_clus"/>
    <property type="match status" value="1"/>
</dbReference>
<comment type="caution">
    <text evidence="6">The sequence shown here is derived from an EMBL/GenBank/DDBJ whole genome shotgun (WGS) entry which is preliminary data.</text>
</comment>
<dbReference type="InterPro" id="IPR036864">
    <property type="entry name" value="Zn2-C6_fun-type_DNA-bd_sf"/>
</dbReference>
<dbReference type="CDD" id="cd00067">
    <property type="entry name" value="GAL4"/>
    <property type="match status" value="1"/>
</dbReference>
<feature type="region of interest" description="Disordered" evidence="4">
    <location>
        <begin position="1"/>
        <end position="25"/>
    </location>
</feature>
<dbReference type="Pfam" id="PF04082">
    <property type="entry name" value="Fungal_trans"/>
    <property type="match status" value="1"/>
</dbReference>
<dbReference type="GO" id="GO:0003677">
    <property type="term" value="F:DNA binding"/>
    <property type="evidence" value="ECO:0007669"/>
    <property type="project" value="InterPro"/>
</dbReference>
<gene>
    <name evidence="6" type="ORF">Moror_17515</name>
</gene>
<proteinExistence type="predicted"/>
<dbReference type="GO" id="GO:0000981">
    <property type="term" value="F:DNA-binding transcription factor activity, RNA polymerase II-specific"/>
    <property type="evidence" value="ECO:0007669"/>
    <property type="project" value="InterPro"/>
</dbReference>
<organism evidence="6 7">
    <name type="scientific">Moniliophthora roreri (strain MCA 2997)</name>
    <name type="common">Cocoa frosty pod rot fungus</name>
    <name type="synonym">Crinipellis roreri</name>
    <dbReference type="NCBI Taxonomy" id="1381753"/>
    <lineage>
        <taxon>Eukaryota</taxon>
        <taxon>Fungi</taxon>
        <taxon>Dikarya</taxon>
        <taxon>Basidiomycota</taxon>
        <taxon>Agaricomycotina</taxon>
        <taxon>Agaricomycetes</taxon>
        <taxon>Agaricomycetidae</taxon>
        <taxon>Agaricales</taxon>
        <taxon>Marasmiineae</taxon>
        <taxon>Marasmiaceae</taxon>
        <taxon>Moniliophthora</taxon>
    </lineage>
</organism>
<dbReference type="PROSITE" id="PS00463">
    <property type="entry name" value="ZN2_CY6_FUNGAL_1"/>
    <property type="match status" value="1"/>
</dbReference>
<dbReference type="InterPro" id="IPR001138">
    <property type="entry name" value="Zn2Cys6_DnaBD"/>
</dbReference>
<keyword evidence="3" id="KW-0539">Nucleus</keyword>
<dbReference type="OrthoDB" id="424974at2759"/>
<dbReference type="SMART" id="SM00066">
    <property type="entry name" value="GAL4"/>
    <property type="match status" value="1"/>
</dbReference>
<sequence>MPPDPSHSQSRRAIRKTSHDEDLEARRSRGEISCAECRRLKLKCDKRIPCSTCVRRGCPSICPNGNLASGQGTRFVLADTSELHAKIADMGKRIRELEDALAISHSSTSNEPHPLLRDELMYIKYGPDNGMPASLKEQKRESSAELANALGTLTIGGPEEVKYFGRSAGSETLLLAGADVDQSPYVDEVPSLDGEVFHLANLFPLSLDGQPQRVFRLLYDSLPEQPRAWSLCETYLEHASWQFGPILRDELIQDILTPIYKGLKERRDYDSIISPHKLAVLFAVLAQGSLVDLTLRPNNTEAESYFQLSRAAFSLRAVFDSPELATVQAVVLVASYHTMAGKRYTMDSTWIIFSLGCKLAQSLGLHRDSARWNLDAKMVQRRRYLFWEVHCCELLYSLSLGRPPAIPTSYVDCEFPIDEGVTMDKDGNLLTGFYQWKYEFCRDILPQVLELTLAAEPPSYETILYLDRQVREKILPPHLNTFMNGDEQHFTPSTYMRGCLLGSYRSVTLLYIHRSYFAQAILTDPVNPLRSPYAPSFLAAYRCATGIIKASLNHFERFPDLCSRWWSIWTHLFSAALIVGIIVTRSPSSIITPHAFLDLGLACSLFEKGAPNTKRARSALHILRRLRNKAFEVYSQYKNGNPTVSSLVPDYGEDELALFGGQTKILFSKFMASRWQHNRLSSLHGSPTNSETPPSSGDQEFSLNTRALADAHPSLVNYLSSLPATQGFQAALQASPDRVDPYSEKDALPSLYALPEGPNPLLQRQHFTCDSPNQGDRYPFSMVAMADEAMVNNEPSSAGFTDFDMMFSMPTGKSGIDENWDAFMRDLGILDPSYVVPNTTT</sequence>
<protein>
    <recommendedName>
        <fullName evidence="5">Zn(2)-C6 fungal-type domain-containing protein</fullName>
    </recommendedName>
</protein>
<dbReference type="SMART" id="SM00906">
    <property type="entry name" value="Fungal_trans"/>
    <property type="match status" value="1"/>
</dbReference>
<dbReference type="PANTHER" id="PTHR31001:SF56">
    <property type="entry name" value="ZN(2)-C6 FUNGAL-TYPE DOMAIN-CONTAINING PROTEIN"/>
    <property type="match status" value="1"/>
</dbReference>
<accession>V2XEQ8</accession>
<keyword evidence="2" id="KW-0479">Metal-binding</keyword>
<feature type="domain" description="Zn(2)-C6 fungal-type" evidence="5">
    <location>
        <begin position="33"/>
        <end position="62"/>
    </location>
</feature>
<name>V2XEQ8_MONRO</name>
<dbReference type="AlphaFoldDB" id="V2XEQ8"/>
<reference evidence="6 7" key="1">
    <citation type="journal article" date="2014" name="BMC Genomics">
        <title>Genome and secretome analysis of the hemibiotrophic fungal pathogen, Moniliophthora roreri, which causes frosty pod rot disease of cacao: mechanisms of the biotrophic and necrotrophic phases.</title>
        <authorList>
            <person name="Meinhardt L.W."/>
            <person name="Costa G.G.L."/>
            <person name="Thomazella D.P.T."/>
            <person name="Teixeira P.J.P.L."/>
            <person name="Carazzolle M.F."/>
            <person name="Schuster S.C."/>
            <person name="Carlson J.E."/>
            <person name="Guiltinan M.J."/>
            <person name="Mieczkowski P."/>
            <person name="Farmer A."/>
            <person name="Ramaraj T."/>
            <person name="Crozier J."/>
            <person name="Davis R.E."/>
            <person name="Shao J."/>
            <person name="Melnick R.L."/>
            <person name="Pereira G.A.G."/>
            <person name="Bailey B.A."/>
        </authorList>
    </citation>
    <scope>NUCLEOTIDE SEQUENCE [LARGE SCALE GENOMIC DNA]</scope>
    <source>
        <strain evidence="6 7">MCA 2997</strain>
    </source>
</reference>
<dbReference type="Gene3D" id="4.10.240.10">
    <property type="entry name" value="Zn(2)-C6 fungal-type DNA-binding domain"/>
    <property type="match status" value="1"/>
</dbReference>
<keyword evidence="7" id="KW-1185">Reference proteome</keyword>
<feature type="region of interest" description="Disordered" evidence="4">
    <location>
        <begin position="681"/>
        <end position="700"/>
    </location>
</feature>
<dbReference type="PANTHER" id="PTHR31001">
    <property type="entry name" value="UNCHARACTERIZED TRANSCRIPTIONAL REGULATORY PROTEIN"/>
    <property type="match status" value="1"/>
</dbReference>
<dbReference type="GO" id="GO:0005634">
    <property type="term" value="C:nucleus"/>
    <property type="evidence" value="ECO:0007669"/>
    <property type="project" value="UniProtKB-SubCell"/>
</dbReference>
<comment type="subcellular location">
    <subcellularLocation>
        <location evidence="1">Nucleus</location>
    </subcellularLocation>
</comment>
<evidence type="ECO:0000313" key="6">
    <source>
        <dbReference type="EMBL" id="ESK97653.1"/>
    </source>
</evidence>
<dbReference type="KEGG" id="mrr:Moror_17515"/>
<dbReference type="PROSITE" id="PS50048">
    <property type="entry name" value="ZN2_CY6_FUNGAL_2"/>
    <property type="match status" value="1"/>
</dbReference>
<evidence type="ECO:0000256" key="3">
    <source>
        <dbReference type="ARBA" id="ARBA00023242"/>
    </source>
</evidence>
<dbReference type="InterPro" id="IPR007219">
    <property type="entry name" value="XnlR_reg_dom"/>
</dbReference>
<dbReference type="CDD" id="cd12148">
    <property type="entry name" value="fungal_TF_MHR"/>
    <property type="match status" value="1"/>
</dbReference>
<evidence type="ECO:0000259" key="5">
    <source>
        <dbReference type="PROSITE" id="PS50048"/>
    </source>
</evidence>
<dbReference type="GO" id="GO:0006351">
    <property type="term" value="P:DNA-templated transcription"/>
    <property type="evidence" value="ECO:0007669"/>
    <property type="project" value="InterPro"/>
</dbReference>
<dbReference type="InterPro" id="IPR050613">
    <property type="entry name" value="Sec_Metabolite_Reg"/>
</dbReference>
<dbReference type="GO" id="GO:0008270">
    <property type="term" value="F:zinc ion binding"/>
    <property type="evidence" value="ECO:0007669"/>
    <property type="project" value="InterPro"/>
</dbReference>
<evidence type="ECO:0000256" key="1">
    <source>
        <dbReference type="ARBA" id="ARBA00004123"/>
    </source>
</evidence>
<dbReference type="SUPFAM" id="SSF57701">
    <property type="entry name" value="Zn2/Cys6 DNA-binding domain"/>
    <property type="match status" value="1"/>
</dbReference>
<evidence type="ECO:0000256" key="2">
    <source>
        <dbReference type="ARBA" id="ARBA00022723"/>
    </source>
</evidence>
<dbReference type="HOGENOM" id="CLU_007340_1_0_1"/>